<dbReference type="InterPro" id="IPR018212">
    <property type="entry name" value="Na/solute_symporter_CS"/>
</dbReference>
<feature type="transmembrane region" description="Helical" evidence="8">
    <location>
        <begin position="369"/>
        <end position="387"/>
    </location>
</feature>
<dbReference type="GO" id="GO:0016020">
    <property type="term" value="C:membrane"/>
    <property type="evidence" value="ECO:0007669"/>
    <property type="project" value="UniProtKB-SubCell"/>
</dbReference>
<organism evidence="9 10">
    <name type="scientific">Haloferula luteola</name>
    <dbReference type="NCBI Taxonomy" id="595692"/>
    <lineage>
        <taxon>Bacteria</taxon>
        <taxon>Pseudomonadati</taxon>
        <taxon>Verrucomicrobiota</taxon>
        <taxon>Verrucomicrobiia</taxon>
        <taxon>Verrucomicrobiales</taxon>
        <taxon>Verrucomicrobiaceae</taxon>
        <taxon>Haloferula</taxon>
    </lineage>
</organism>
<evidence type="ECO:0000256" key="2">
    <source>
        <dbReference type="ARBA" id="ARBA00006434"/>
    </source>
</evidence>
<feature type="transmembrane region" description="Helical" evidence="8">
    <location>
        <begin position="43"/>
        <end position="62"/>
    </location>
</feature>
<sequence length="474" mass="50710">MMTDEPALPVSTAWSLVLGLGVLWVVLGIWWGKKAQTSEGFMLAGRNVGISLGSATAMATWVTSNTTMVAPLLAFEKGIWGMLAYASASFGLMLFAPLAYRIRRLLPDGVTAGDFFRRRYGHAGWAVFLVITLVYSITWLVTMAIAGGKLLEALGGIDYVQGMTLILGVCVLYTLFGGLYAVIGTDFIQSLIILVGIVFIGFEALQHVNVQEVHSYLVAEQPALLDVMMPAALLAIFNNMLFGFGEVMHNNVWWSRAFAMREKVAPRAFFLSGVLWFPIPIAAGFLALCAGPLGVNVTDPGKVGPQVAEHVLGLAGLGSMAGVIILVVLFCSMASSIDSLLAATSDLLVRDIYEGVFGQHLNPEKFRPISATAIVVVSLIAWALALSEWSIDQVLFSAGALVASLIWPVIAGLFWRALNVPLVIVGIIAGCVTGLWAYFQIQPYTGALVGAAVSMVFTFAARWVGARPLGTLTD</sequence>
<evidence type="ECO:0000256" key="8">
    <source>
        <dbReference type="SAM" id="Phobius"/>
    </source>
</evidence>
<accession>A0A840V4G5</accession>
<evidence type="ECO:0000256" key="4">
    <source>
        <dbReference type="ARBA" id="ARBA00022692"/>
    </source>
</evidence>
<dbReference type="AlphaFoldDB" id="A0A840V4G5"/>
<evidence type="ECO:0000256" key="6">
    <source>
        <dbReference type="ARBA" id="ARBA00023136"/>
    </source>
</evidence>
<evidence type="ECO:0000256" key="3">
    <source>
        <dbReference type="ARBA" id="ARBA00022448"/>
    </source>
</evidence>
<dbReference type="InterPro" id="IPR031155">
    <property type="entry name" value="DUR"/>
</dbReference>
<evidence type="ECO:0000256" key="7">
    <source>
        <dbReference type="RuleBase" id="RU362091"/>
    </source>
</evidence>
<dbReference type="GO" id="GO:0015204">
    <property type="term" value="F:urea transmembrane transporter activity"/>
    <property type="evidence" value="ECO:0007669"/>
    <property type="project" value="InterPro"/>
</dbReference>
<feature type="transmembrane region" description="Helical" evidence="8">
    <location>
        <begin position="393"/>
        <end position="415"/>
    </location>
</feature>
<dbReference type="Gene3D" id="1.20.1730.10">
    <property type="entry name" value="Sodium/glucose cotransporter"/>
    <property type="match status" value="1"/>
</dbReference>
<comment type="caution">
    <text evidence="9">The sequence shown here is derived from an EMBL/GenBank/DDBJ whole genome shotgun (WGS) entry which is preliminary data.</text>
</comment>
<name>A0A840V4G5_9BACT</name>
<dbReference type="PANTHER" id="PTHR46154:SF4">
    <property type="entry name" value="UREA ACTIVE TRANSPORTER"/>
    <property type="match status" value="1"/>
</dbReference>
<feature type="transmembrane region" description="Helical" evidence="8">
    <location>
        <begin position="123"/>
        <end position="147"/>
    </location>
</feature>
<dbReference type="InterPro" id="IPR038377">
    <property type="entry name" value="Na/Glc_symporter_sf"/>
</dbReference>
<dbReference type="PANTHER" id="PTHR46154">
    <property type="match status" value="1"/>
</dbReference>
<feature type="transmembrane region" description="Helical" evidence="8">
    <location>
        <begin position="445"/>
        <end position="464"/>
    </location>
</feature>
<evidence type="ECO:0000256" key="1">
    <source>
        <dbReference type="ARBA" id="ARBA00004141"/>
    </source>
</evidence>
<feature type="transmembrane region" description="Helical" evidence="8">
    <location>
        <begin position="190"/>
        <end position="208"/>
    </location>
</feature>
<dbReference type="Pfam" id="PF00474">
    <property type="entry name" value="SSF"/>
    <property type="match status" value="1"/>
</dbReference>
<keyword evidence="5 8" id="KW-1133">Transmembrane helix</keyword>
<keyword evidence="6 8" id="KW-0472">Membrane</keyword>
<evidence type="ECO:0000313" key="9">
    <source>
        <dbReference type="EMBL" id="MBB5353177.1"/>
    </source>
</evidence>
<reference evidence="9 10" key="1">
    <citation type="submission" date="2020-08" db="EMBL/GenBank/DDBJ databases">
        <title>Genomic Encyclopedia of Type Strains, Phase IV (KMG-IV): sequencing the most valuable type-strain genomes for metagenomic binning, comparative biology and taxonomic classification.</title>
        <authorList>
            <person name="Goeker M."/>
        </authorList>
    </citation>
    <scope>NUCLEOTIDE SEQUENCE [LARGE SCALE GENOMIC DNA]</scope>
    <source>
        <strain evidence="9 10">YC6886</strain>
    </source>
</reference>
<feature type="transmembrane region" description="Helical" evidence="8">
    <location>
        <begin position="159"/>
        <end position="183"/>
    </location>
</feature>
<gene>
    <name evidence="9" type="ORF">HNR46_003431</name>
</gene>
<dbReference type="PROSITE" id="PS00456">
    <property type="entry name" value="NA_SOLUT_SYMP_1"/>
    <property type="match status" value="1"/>
</dbReference>
<proteinExistence type="inferred from homology"/>
<dbReference type="PROSITE" id="PS50283">
    <property type="entry name" value="NA_SOLUT_SYMP_3"/>
    <property type="match status" value="1"/>
</dbReference>
<keyword evidence="3" id="KW-0813">Transport</keyword>
<keyword evidence="4 8" id="KW-0812">Transmembrane</keyword>
<dbReference type="Proteomes" id="UP000557717">
    <property type="component" value="Unassembled WGS sequence"/>
</dbReference>
<dbReference type="InterPro" id="IPR001734">
    <property type="entry name" value="Na/solute_symporter"/>
</dbReference>
<feature type="transmembrane region" description="Helical" evidence="8">
    <location>
        <begin position="82"/>
        <end position="102"/>
    </location>
</feature>
<feature type="transmembrane region" description="Helical" evidence="8">
    <location>
        <begin position="268"/>
        <end position="293"/>
    </location>
</feature>
<comment type="subcellular location">
    <subcellularLocation>
        <location evidence="1">Membrane</location>
        <topology evidence="1">Multi-pass membrane protein</topology>
    </subcellularLocation>
</comment>
<feature type="transmembrane region" description="Helical" evidence="8">
    <location>
        <begin position="12"/>
        <end position="31"/>
    </location>
</feature>
<feature type="transmembrane region" description="Helical" evidence="8">
    <location>
        <begin position="228"/>
        <end position="247"/>
    </location>
</feature>
<evidence type="ECO:0000313" key="10">
    <source>
        <dbReference type="Proteomes" id="UP000557717"/>
    </source>
</evidence>
<feature type="transmembrane region" description="Helical" evidence="8">
    <location>
        <begin position="313"/>
        <end position="331"/>
    </location>
</feature>
<comment type="similarity">
    <text evidence="2 7">Belongs to the sodium:solute symporter (SSF) (TC 2.A.21) family.</text>
</comment>
<dbReference type="EMBL" id="JACHFD010000021">
    <property type="protein sequence ID" value="MBB5353177.1"/>
    <property type="molecule type" value="Genomic_DNA"/>
</dbReference>
<protein>
    <submittedName>
        <fullName evidence="9">Na+/proline symporter</fullName>
    </submittedName>
</protein>
<keyword evidence="10" id="KW-1185">Reference proteome</keyword>
<evidence type="ECO:0000256" key="5">
    <source>
        <dbReference type="ARBA" id="ARBA00022989"/>
    </source>
</evidence>
<feature type="transmembrane region" description="Helical" evidence="8">
    <location>
        <begin position="422"/>
        <end position="439"/>
    </location>
</feature>